<dbReference type="Gene3D" id="3.40.50.150">
    <property type="entry name" value="Vaccinia Virus protein VP39"/>
    <property type="match status" value="1"/>
</dbReference>
<dbReference type="EMBL" id="ABSU01000005">
    <property type="protein sequence ID" value="EFE34610.1"/>
    <property type="molecule type" value="Genomic_DNA"/>
</dbReference>
<dbReference type="InterPro" id="IPR008576">
    <property type="entry name" value="MeTrfase_NTM1"/>
</dbReference>
<dbReference type="KEGG" id="abe:ARB_06373"/>
<comment type="caution">
    <text evidence="6">The sequence shown here is derived from an EMBL/GenBank/DDBJ whole genome shotgun (WGS) entry which is preliminary data.</text>
</comment>
<dbReference type="Pfam" id="PF05891">
    <property type="entry name" value="Methyltransf_PK"/>
    <property type="match status" value="1"/>
</dbReference>
<evidence type="ECO:0000313" key="6">
    <source>
        <dbReference type="EMBL" id="EFE34610.1"/>
    </source>
</evidence>
<dbReference type="GO" id="GO:0032259">
    <property type="term" value="P:methylation"/>
    <property type="evidence" value="ECO:0007669"/>
    <property type="project" value="UniProtKB-KW"/>
</dbReference>
<reference evidence="7" key="1">
    <citation type="journal article" date="2011" name="Genome Biol.">
        <title>Comparative and functional genomics provide insights into the pathogenicity of dermatophytic fungi.</title>
        <authorList>
            <person name="Burmester A."/>
            <person name="Shelest E."/>
            <person name="Gloeckner G."/>
            <person name="Heddergott C."/>
            <person name="Schindler S."/>
            <person name="Staib P."/>
            <person name="Heidel A."/>
            <person name="Felder M."/>
            <person name="Petzold A."/>
            <person name="Szafranski K."/>
            <person name="Feuermann M."/>
            <person name="Pedruzzi I."/>
            <person name="Priebe S."/>
            <person name="Groth M."/>
            <person name="Winkler R."/>
            <person name="Li W."/>
            <person name="Kniemeyer O."/>
            <person name="Schroeckh V."/>
            <person name="Hertweck C."/>
            <person name="Hube B."/>
            <person name="White T.C."/>
            <person name="Platzer M."/>
            <person name="Guthke R."/>
            <person name="Heitman J."/>
            <person name="Woestemeyer J."/>
            <person name="Zipfel P.F."/>
            <person name="Monod M."/>
            <person name="Brakhage A.A."/>
        </authorList>
    </citation>
    <scope>NUCLEOTIDE SEQUENCE [LARGE SCALE GENOMIC DNA]</scope>
    <source>
        <strain evidence="7">ATCC MYA-4681 / CBS 112371</strain>
    </source>
</reference>
<evidence type="ECO:0000313" key="7">
    <source>
        <dbReference type="Proteomes" id="UP000008866"/>
    </source>
</evidence>
<sequence length="79" mass="8495">MAFPKNTPPDSLIRRNDGRRFWEGKDGNEDEMIGTGEAQPGMSEVDLQGSREFLAKLGIGTGPGLRTLIDALEGGAGYE</sequence>
<feature type="compositionally biased region" description="Basic and acidic residues" evidence="5">
    <location>
        <begin position="12"/>
        <end position="27"/>
    </location>
</feature>
<dbReference type="RefSeq" id="XP_003015250.1">
    <property type="nucleotide sequence ID" value="XM_003015204.1"/>
</dbReference>
<dbReference type="Proteomes" id="UP000008866">
    <property type="component" value="Unassembled WGS sequence"/>
</dbReference>
<evidence type="ECO:0000256" key="1">
    <source>
        <dbReference type="ARBA" id="ARBA00009059"/>
    </source>
</evidence>
<evidence type="ECO:0000256" key="2">
    <source>
        <dbReference type="ARBA" id="ARBA00022603"/>
    </source>
</evidence>
<keyword evidence="7" id="KW-1185">Reference proteome</keyword>
<keyword evidence="4" id="KW-0949">S-adenosyl-L-methionine</keyword>
<dbReference type="eggNOG" id="KOG3178">
    <property type="taxonomic scope" value="Eukaryota"/>
</dbReference>
<keyword evidence="3" id="KW-0808">Transferase</keyword>
<dbReference type="HOGENOM" id="CLU_2607752_0_0_1"/>
<dbReference type="InterPro" id="IPR029063">
    <property type="entry name" value="SAM-dependent_MTases_sf"/>
</dbReference>
<dbReference type="AlphaFoldDB" id="D4AQ66"/>
<protein>
    <submittedName>
        <fullName evidence="6">Uncharacterized protein</fullName>
    </submittedName>
</protein>
<gene>
    <name evidence="6" type="ORF">ARB_06373</name>
</gene>
<accession>D4AQ66</accession>
<dbReference type="GeneID" id="9520974"/>
<organism evidence="6 7">
    <name type="scientific">Arthroderma benhamiae (strain ATCC MYA-4681 / CBS 112371)</name>
    <name type="common">Trichophyton mentagrophytes</name>
    <dbReference type="NCBI Taxonomy" id="663331"/>
    <lineage>
        <taxon>Eukaryota</taxon>
        <taxon>Fungi</taxon>
        <taxon>Dikarya</taxon>
        <taxon>Ascomycota</taxon>
        <taxon>Pezizomycotina</taxon>
        <taxon>Eurotiomycetes</taxon>
        <taxon>Eurotiomycetidae</taxon>
        <taxon>Onygenales</taxon>
        <taxon>Arthrodermataceae</taxon>
        <taxon>Trichophyton</taxon>
    </lineage>
</organism>
<evidence type="ECO:0000256" key="5">
    <source>
        <dbReference type="SAM" id="MobiDB-lite"/>
    </source>
</evidence>
<evidence type="ECO:0000256" key="3">
    <source>
        <dbReference type="ARBA" id="ARBA00022679"/>
    </source>
</evidence>
<keyword evidence="2" id="KW-0489">Methyltransferase</keyword>
<evidence type="ECO:0000256" key="4">
    <source>
        <dbReference type="ARBA" id="ARBA00022691"/>
    </source>
</evidence>
<dbReference type="GO" id="GO:0008276">
    <property type="term" value="F:protein methyltransferase activity"/>
    <property type="evidence" value="ECO:0007669"/>
    <property type="project" value="UniProtKB-ARBA"/>
</dbReference>
<name>D4AQ66_ARTBC</name>
<feature type="region of interest" description="Disordered" evidence="5">
    <location>
        <begin position="1"/>
        <end position="43"/>
    </location>
</feature>
<proteinExistence type="inferred from homology"/>
<comment type="similarity">
    <text evidence="1">Belongs to the methyltransferase superfamily. NTM1 family.</text>
</comment>